<feature type="transmembrane region" description="Helical" evidence="17">
    <location>
        <begin position="372"/>
        <end position="392"/>
    </location>
</feature>
<keyword evidence="21" id="KW-1185">Reference proteome</keyword>
<reference evidence="18" key="2">
    <citation type="submission" date="2020-01" db="EMBL/GenBank/DDBJ databases">
        <authorList>
            <person name="Hilgarth M."/>
            <person name="Vogel R.F."/>
        </authorList>
    </citation>
    <scope>NUCLEOTIDE SEQUENCE</scope>
    <source>
        <strain evidence="18">TMW21897</strain>
    </source>
</reference>
<protein>
    <recommendedName>
        <fullName evidence="12">Probable peptidoglycan glycosyltransferase FtsW</fullName>
        <ecNumber evidence="14">2.4.99.28</ecNumber>
    </recommendedName>
    <alternativeName>
        <fullName evidence="13">Cell division protein FtsW</fullName>
    </alternativeName>
    <alternativeName>
        <fullName evidence="10">Cell wall polymerase</fullName>
    </alternativeName>
    <alternativeName>
        <fullName evidence="9">Peptidoglycan polymerase</fullName>
    </alternativeName>
</protein>
<keyword evidence="4 17" id="KW-0812">Transmembrane</keyword>
<feature type="transmembrane region" description="Helical" evidence="17">
    <location>
        <begin position="78"/>
        <end position="97"/>
    </location>
</feature>
<evidence type="ECO:0000313" key="20">
    <source>
        <dbReference type="Proteomes" id="UP000516280"/>
    </source>
</evidence>
<feature type="transmembrane region" description="Helical" evidence="17">
    <location>
        <begin position="209"/>
        <end position="233"/>
    </location>
</feature>
<evidence type="ECO:0000256" key="1">
    <source>
        <dbReference type="ARBA" id="ARBA00004141"/>
    </source>
</evidence>
<evidence type="ECO:0000256" key="17">
    <source>
        <dbReference type="SAM" id="Phobius"/>
    </source>
</evidence>
<evidence type="ECO:0000313" key="19">
    <source>
        <dbReference type="EMBL" id="QDJ27524.1"/>
    </source>
</evidence>
<evidence type="ECO:0000256" key="2">
    <source>
        <dbReference type="ARBA" id="ARBA00022676"/>
    </source>
</evidence>
<dbReference type="PANTHER" id="PTHR30474">
    <property type="entry name" value="CELL CYCLE PROTEIN"/>
    <property type="match status" value="1"/>
</dbReference>
<dbReference type="Proteomes" id="UP000516280">
    <property type="component" value="Chromosome"/>
</dbReference>
<evidence type="ECO:0000256" key="3">
    <source>
        <dbReference type="ARBA" id="ARBA00022679"/>
    </source>
</evidence>
<feature type="transmembrane region" description="Helical" evidence="17">
    <location>
        <begin position="336"/>
        <end position="360"/>
    </location>
</feature>
<dbReference type="EMBL" id="JAAEDA010000012">
    <property type="protein sequence ID" value="MCJ1977910.1"/>
    <property type="molecule type" value="Genomic_DNA"/>
</dbReference>
<keyword evidence="8 17" id="KW-0472">Membrane</keyword>
<dbReference type="AlphaFoldDB" id="A0A7L4WC90"/>
<keyword evidence="5" id="KW-0133">Cell shape</keyword>
<dbReference type="Pfam" id="PF01098">
    <property type="entry name" value="FTSW_RODA_SPOVE"/>
    <property type="match status" value="1"/>
</dbReference>
<dbReference type="KEGG" id="lpaa:BHS01_02620"/>
<evidence type="ECO:0000313" key="18">
    <source>
        <dbReference type="EMBL" id="MCJ1977910.1"/>
    </source>
</evidence>
<feature type="transmembrane region" description="Helical" evidence="17">
    <location>
        <begin position="155"/>
        <end position="176"/>
    </location>
</feature>
<dbReference type="Proteomes" id="UP001522462">
    <property type="component" value="Unassembled WGS sequence"/>
</dbReference>
<keyword evidence="3" id="KW-0808">Transferase</keyword>
<accession>A0A7L4WC90</accession>
<sequence>MKELNKRHFLNYSILIPYLILSVLGLIIVFSTTVPHQIELGLPPYQLFRNQTIFFVFSLVMIAMIYKMKVDKLRSRGWFGILIPIMLALLFIARFLAPPVNGAHGWIPIPGIGTIQPAEYLKLVSVWFLAATFAAKQDKIKVQDIDALFNRKQFFVNFISGWRLWMVLMVGAVVVMPDMGNALLILISAAIVLATSGISYRWTTGFLKIFGIFSLIALVILKITGGNIIPSIFGSITYVNKRFIAFANPFQDSSDSGHQMINGYYAMSNGGWFGRGLGNSIQKKGYLPEAHTDFVFAIVMEELGLIGGMIILGLLFFLIMRIFMVGIRAKDPFNSMMSIGVGGIFFAQVLVNIGGIAGLIPSTGVTFPFLSQGGNSILILSVGIGFVLNISADEKRRELAEITSKYDLSELSDISLSKS</sequence>
<dbReference type="GO" id="GO:0008360">
    <property type="term" value="P:regulation of cell shape"/>
    <property type="evidence" value="ECO:0007669"/>
    <property type="project" value="UniProtKB-KW"/>
</dbReference>
<dbReference type="RefSeq" id="WP_109835001.1">
    <property type="nucleotide sequence ID" value="NZ_CP017195.1"/>
</dbReference>
<dbReference type="GO" id="GO:0008955">
    <property type="term" value="F:peptidoglycan glycosyltransferase activity"/>
    <property type="evidence" value="ECO:0007669"/>
    <property type="project" value="UniProtKB-EC"/>
</dbReference>
<comment type="catalytic activity">
    <reaction evidence="15">
        <text>[GlcNAc-(1-&gt;4)-Mur2Ac(oyl-L-Ala-gamma-D-Glu-L-Lys-D-Ala-D-Ala)](n)-di-trans,octa-cis-undecaprenyl diphosphate + beta-D-GlcNAc-(1-&gt;4)-Mur2Ac(oyl-L-Ala-gamma-D-Glu-L-Lys-D-Ala-D-Ala)-di-trans,octa-cis-undecaprenyl diphosphate = [GlcNAc-(1-&gt;4)-Mur2Ac(oyl-L-Ala-gamma-D-Glu-L-Lys-D-Ala-D-Ala)](n+1)-di-trans,octa-cis-undecaprenyl diphosphate + di-trans,octa-cis-undecaprenyl diphosphate + H(+)</text>
        <dbReference type="Rhea" id="RHEA:23708"/>
        <dbReference type="Rhea" id="RHEA-COMP:9602"/>
        <dbReference type="Rhea" id="RHEA-COMP:9603"/>
        <dbReference type="ChEBI" id="CHEBI:15378"/>
        <dbReference type="ChEBI" id="CHEBI:58405"/>
        <dbReference type="ChEBI" id="CHEBI:60033"/>
        <dbReference type="ChEBI" id="CHEBI:78435"/>
        <dbReference type="EC" id="2.4.99.28"/>
    </reaction>
</comment>
<evidence type="ECO:0000256" key="10">
    <source>
        <dbReference type="ARBA" id="ARBA00033270"/>
    </source>
</evidence>
<gene>
    <name evidence="19" type="ORF">BHS01_02620</name>
    <name evidence="18" type="ORF">GYN19_08070</name>
</gene>
<evidence type="ECO:0000256" key="7">
    <source>
        <dbReference type="ARBA" id="ARBA00022989"/>
    </source>
</evidence>
<evidence type="ECO:0000256" key="11">
    <source>
        <dbReference type="ARBA" id="ARBA00038053"/>
    </source>
</evidence>
<evidence type="ECO:0000256" key="15">
    <source>
        <dbReference type="ARBA" id="ARBA00049902"/>
    </source>
</evidence>
<reference evidence="19 20" key="1">
    <citation type="submission" date="2016-09" db="EMBL/GenBank/DDBJ databases">
        <title>Lactic acid bacteria from MAP meat Genome sequencing and assembly.</title>
        <authorList>
            <person name="Behr J."/>
            <person name="Hilgarth M."/>
            <person name="Vogel R.F."/>
        </authorList>
    </citation>
    <scope>NUCLEOTIDE SEQUENCE [LARGE SCALE GENOMIC DNA]</scope>
    <source>
        <strain evidence="19 20">TMW21615</strain>
    </source>
</reference>
<evidence type="ECO:0000256" key="5">
    <source>
        <dbReference type="ARBA" id="ARBA00022960"/>
    </source>
</evidence>
<evidence type="ECO:0000256" key="13">
    <source>
        <dbReference type="ARBA" id="ARBA00041418"/>
    </source>
</evidence>
<dbReference type="GO" id="GO:0009252">
    <property type="term" value="P:peptidoglycan biosynthetic process"/>
    <property type="evidence" value="ECO:0007669"/>
    <property type="project" value="UniProtKB-KW"/>
</dbReference>
<keyword evidence="2" id="KW-0328">Glycosyltransferase</keyword>
<feature type="transmembrane region" description="Helical" evidence="17">
    <location>
        <begin position="303"/>
        <end position="324"/>
    </location>
</feature>
<feature type="transmembrane region" description="Helical" evidence="17">
    <location>
        <begin position="47"/>
        <end position="66"/>
    </location>
</feature>
<feature type="transmembrane region" description="Helical" evidence="17">
    <location>
        <begin position="12"/>
        <end position="35"/>
    </location>
</feature>
<evidence type="ECO:0000256" key="6">
    <source>
        <dbReference type="ARBA" id="ARBA00022984"/>
    </source>
</evidence>
<evidence type="ECO:0000256" key="16">
    <source>
        <dbReference type="ARBA" id="ARBA00049966"/>
    </source>
</evidence>
<proteinExistence type="inferred from homology"/>
<evidence type="ECO:0000256" key="14">
    <source>
        <dbReference type="ARBA" id="ARBA00044770"/>
    </source>
</evidence>
<keyword evidence="19" id="KW-0131">Cell cycle</keyword>
<reference evidence="18 21" key="3">
    <citation type="journal article" date="2022" name="Microbiol. Res.">
        <title>Comparative genome analysis, predicted lifestyle and antimicrobial strategies of Lactococcus carnosus and Lactococcus paracarnosus isolated from meat.</title>
        <authorList>
            <person name="Werum V."/>
            <person name="Ehrmann M."/>
            <person name="Vogel R."/>
            <person name="Hilgarth M."/>
        </authorList>
    </citation>
    <scope>NUCLEOTIDE SEQUENCE [LARGE SCALE GENOMIC DNA]</scope>
    <source>
        <strain evidence="18 21">TMW21897</strain>
    </source>
</reference>
<name>A0A7L4WC90_9LACT</name>
<dbReference type="GO" id="GO:0051301">
    <property type="term" value="P:cell division"/>
    <property type="evidence" value="ECO:0007669"/>
    <property type="project" value="UniProtKB-KW"/>
</dbReference>
<dbReference type="GO" id="GO:0015648">
    <property type="term" value="F:lipid-linked peptidoglycan transporter activity"/>
    <property type="evidence" value="ECO:0007669"/>
    <property type="project" value="TreeGrafter"/>
</dbReference>
<dbReference type="GO" id="GO:0032153">
    <property type="term" value="C:cell division site"/>
    <property type="evidence" value="ECO:0007669"/>
    <property type="project" value="TreeGrafter"/>
</dbReference>
<comment type="subcellular location">
    <subcellularLocation>
        <location evidence="1">Membrane</location>
        <topology evidence="1">Multi-pass membrane protein</topology>
    </subcellularLocation>
</comment>
<evidence type="ECO:0000256" key="12">
    <source>
        <dbReference type="ARBA" id="ARBA00041185"/>
    </source>
</evidence>
<dbReference type="EC" id="2.4.99.28" evidence="14"/>
<dbReference type="InterPro" id="IPR001182">
    <property type="entry name" value="FtsW/RodA"/>
</dbReference>
<organism evidence="19 20">
    <name type="scientific">Pseudolactococcus paracarnosus</name>
    <dbReference type="NCBI Taxonomy" id="2749962"/>
    <lineage>
        <taxon>Bacteria</taxon>
        <taxon>Bacillati</taxon>
        <taxon>Bacillota</taxon>
        <taxon>Bacilli</taxon>
        <taxon>Lactobacillales</taxon>
        <taxon>Streptococcaceae</taxon>
        <taxon>Pseudolactococcus</taxon>
    </lineage>
</organism>
<dbReference type="PANTHER" id="PTHR30474:SF2">
    <property type="entry name" value="PEPTIDOGLYCAN GLYCOSYLTRANSFERASE FTSW-RELATED"/>
    <property type="match status" value="1"/>
</dbReference>
<evidence type="ECO:0000256" key="8">
    <source>
        <dbReference type="ARBA" id="ARBA00023136"/>
    </source>
</evidence>
<evidence type="ECO:0000256" key="4">
    <source>
        <dbReference type="ARBA" id="ARBA00022692"/>
    </source>
</evidence>
<comment type="similarity">
    <text evidence="11">Belongs to the SEDS family. FtsW subfamily.</text>
</comment>
<keyword evidence="6" id="KW-0573">Peptidoglycan synthesis</keyword>
<keyword evidence="7 17" id="KW-1133">Transmembrane helix</keyword>
<evidence type="ECO:0000313" key="21">
    <source>
        <dbReference type="Proteomes" id="UP001522462"/>
    </source>
</evidence>
<evidence type="ECO:0000256" key="9">
    <source>
        <dbReference type="ARBA" id="ARBA00032370"/>
    </source>
</evidence>
<feature type="transmembrane region" description="Helical" evidence="17">
    <location>
        <begin position="117"/>
        <end position="135"/>
    </location>
</feature>
<keyword evidence="19" id="KW-0132">Cell division</keyword>
<dbReference type="EMBL" id="CP017195">
    <property type="protein sequence ID" value="QDJ27524.1"/>
    <property type="molecule type" value="Genomic_DNA"/>
</dbReference>
<feature type="transmembrane region" description="Helical" evidence="17">
    <location>
        <begin position="182"/>
        <end position="202"/>
    </location>
</feature>
<dbReference type="GO" id="GO:0005886">
    <property type="term" value="C:plasma membrane"/>
    <property type="evidence" value="ECO:0007669"/>
    <property type="project" value="TreeGrafter"/>
</dbReference>
<comment type="function">
    <text evidence="16">Peptidoglycan polymerase that is essential for cell division.</text>
</comment>